<dbReference type="Proteomes" id="UP000007484">
    <property type="component" value="Chromosome"/>
</dbReference>
<dbReference type="STRING" id="768700.MSU_0774"/>
<evidence type="ECO:0000313" key="2">
    <source>
        <dbReference type="EMBL" id="ADX98299.1"/>
    </source>
</evidence>
<evidence type="ECO:0000313" key="3">
    <source>
        <dbReference type="Proteomes" id="UP000007484"/>
    </source>
</evidence>
<organism evidence="2 3">
    <name type="scientific">Mycoplasma suis (strain Illinois)</name>
    <dbReference type="NCBI Taxonomy" id="768700"/>
    <lineage>
        <taxon>Bacteria</taxon>
        <taxon>Bacillati</taxon>
        <taxon>Mycoplasmatota</taxon>
        <taxon>Mollicutes</taxon>
        <taxon>Mycoplasmataceae</taxon>
        <taxon>Mycoplasma</taxon>
    </lineage>
</organism>
<dbReference type="KEGG" id="mss:MSU_0774"/>
<proteinExistence type="predicted"/>
<evidence type="ECO:0000256" key="1">
    <source>
        <dbReference type="SAM" id="MobiDB-lite"/>
    </source>
</evidence>
<feature type="compositionally biased region" description="Polar residues" evidence="1">
    <location>
        <begin position="221"/>
        <end position="237"/>
    </location>
</feature>
<feature type="region of interest" description="Disordered" evidence="1">
    <location>
        <begin position="216"/>
        <end position="237"/>
    </location>
</feature>
<dbReference type="EMBL" id="CP002525">
    <property type="protein sequence ID" value="ADX98299.1"/>
    <property type="molecule type" value="Genomic_DNA"/>
</dbReference>
<name>F0QS29_MYCSL</name>
<dbReference type="AlphaFoldDB" id="F0QS29"/>
<gene>
    <name evidence="2" type="ordered locus">MSU_0774</name>
</gene>
<keyword evidence="3" id="KW-1185">Reference proteome</keyword>
<protein>
    <submittedName>
        <fullName evidence="2">Uncharacterized protein</fullName>
    </submittedName>
</protein>
<dbReference type="HOGENOM" id="CLU_088914_0_0_14"/>
<accession>F0QS29</accession>
<sequence>MCNLCSYCGGGFATSLIARETLSNDLSNVATSIWKKLKEWFPPPSRENNLEQQQQQTEGSSSTSIFVTALETAWDLTKSATVSFFTSIVEMGRRLWKLKDKEWSKSAEQAQQIQLENSSNGDPQQQQQQRVATFRDFVNGFLILCHGVYRDVFDVEIGTVFYLLWGVLVDSGSFEWKWEWSTFTSLSQALGKGMDERVKELLKLLFFLNLVGEQKRKTHKPNNGDQSSNQQTKYKLT</sequence>
<reference evidence="2 3" key="1">
    <citation type="journal article" date="2011" name="J. Bacteriol.">
        <title>Complete genome sequences of two hemotropic Mycoplasmas, Mycoplasma haemofelis strain Ohio2 and Mycoplasma suis strain Illinois.</title>
        <authorList>
            <person name="Messick J.B."/>
            <person name="Santos A.P."/>
            <person name="Guimaraes A.M."/>
        </authorList>
    </citation>
    <scope>NUCLEOTIDE SEQUENCE [LARGE SCALE GENOMIC DNA]</scope>
    <source>
        <strain evidence="2 3">Illinois</strain>
    </source>
</reference>